<dbReference type="AlphaFoldDB" id="A0A0B6YMA3"/>
<dbReference type="EMBL" id="HACG01010493">
    <property type="protein sequence ID" value="CEK57358.1"/>
    <property type="molecule type" value="Transcribed_RNA"/>
</dbReference>
<name>A0A0B6YMA3_9EUPU</name>
<organism evidence="1">
    <name type="scientific">Arion vulgaris</name>
    <dbReference type="NCBI Taxonomy" id="1028688"/>
    <lineage>
        <taxon>Eukaryota</taxon>
        <taxon>Metazoa</taxon>
        <taxon>Spiralia</taxon>
        <taxon>Lophotrochozoa</taxon>
        <taxon>Mollusca</taxon>
        <taxon>Gastropoda</taxon>
        <taxon>Heterobranchia</taxon>
        <taxon>Euthyneura</taxon>
        <taxon>Panpulmonata</taxon>
        <taxon>Eupulmonata</taxon>
        <taxon>Stylommatophora</taxon>
        <taxon>Helicina</taxon>
        <taxon>Arionoidea</taxon>
        <taxon>Arionidae</taxon>
        <taxon>Arion</taxon>
    </lineage>
</organism>
<feature type="non-terminal residue" evidence="1">
    <location>
        <position position="1"/>
    </location>
</feature>
<protein>
    <submittedName>
        <fullName evidence="1">Uncharacterized protein</fullName>
    </submittedName>
</protein>
<reference evidence="1" key="1">
    <citation type="submission" date="2014-12" db="EMBL/GenBank/DDBJ databases">
        <title>Insight into the proteome of Arion vulgaris.</title>
        <authorList>
            <person name="Aradska J."/>
            <person name="Bulat T."/>
            <person name="Smidak R."/>
            <person name="Sarate P."/>
            <person name="Gangsoo J."/>
            <person name="Sialana F."/>
            <person name="Bilban M."/>
            <person name="Lubec G."/>
        </authorList>
    </citation>
    <scope>NUCLEOTIDE SEQUENCE</scope>
    <source>
        <tissue evidence="1">Skin</tissue>
    </source>
</reference>
<proteinExistence type="predicted"/>
<sequence length="89" mass="10427">WLHVTSQLTKERTVNLENIEHIYQGKTLHSKNNDLMQDNASSHGLQKSNIKVSDAKRDKIETLEQTIKRRVVKKSGTEEQYTNLYYFCC</sequence>
<gene>
    <name evidence="1" type="primary">ORF29966</name>
</gene>
<evidence type="ECO:0000313" key="1">
    <source>
        <dbReference type="EMBL" id="CEK57358.1"/>
    </source>
</evidence>
<accession>A0A0B6YMA3</accession>